<evidence type="ECO:0000313" key="11">
    <source>
        <dbReference type="Proteomes" id="UP000054144"/>
    </source>
</evidence>
<evidence type="ECO:0000256" key="8">
    <source>
        <dbReference type="RuleBase" id="RU000589"/>
    </source>
</evidence>
<dbReference type="UniPathway" id="UPA00545">
    <property type="reaction ID" value="UER00823"/>
</dbReference>
<evidence type="ECO:0000313" key="10">
    <source>
        <dbReference type="EMBL" id="KIY49714.1"/>
    </source>
</evidence>
<evidence type="ECO:0000256" key="3">
    <source>
        <dbReference type="ARBA" id="ARBA00013229"/>
    </source>
</evidence>
<dbReference type="GO" id="GO:0005576">
    <property type="term" value="C:extracellular region"/>
    <property type="evidence" value="ECO:0007669"/>
    <property type="project" value="UniProtKB-SubCell"/>
</dbReference>
<reference evidence="10 11" key="1">
    <citation type="journal article" date="2015" name="Fungal Genet. Biol.">
        <title>Evolution of novel wood decay mechanisms in Agaricales revealed by the genome sequences of Fistulina hepatica and Cylindrobasidium torrendii.</title>
        <authorList>
            <person name="Floudas D."/>
            <person name="Held B.W."/>
            <person name="Riley R."/>
            <person name="Nagy L.G."/>
            <person name="Koehler G."/>
            <person name="Ransdell A.S."/>
            <person name="Younus H."/>
            <person name="Chow J."/>
            <person name="Chiniquy J."/>
            <person name="Lipzen A."/>
            <person name="Tritt A."/>
            <person name="Sun H."/>
            <person name="Haridas S."/>
            <person name="LaButti K."/>
            <person name="Ohm R.A."/>
            <person name="Kues U."/>
            <person name="Blanchette R.A."/>
            <person name="Grigoriev I.V."/>
            <person name="Minto R.E."/>
            <person name="Hibbett D.S."/>
        </authorList>
    </citation>
    <scope>NUCLEOTIDE SEQUENCE [LARGE SCALE GENOMIC DNA]</scope>
    <source>
        <strain evidence="10 11">ATCC 64428</strain>
    </source>
</reference>
<sequence>MFNGLVLAALTISSLKSEVAALSSAPSGAITVGSSGTYSTLTEALEDTSSDVYFVYSGTYDGQVLIDRDDITIYGQTDTDDSYSGNTVIITGDTTADEAGSDAESATVRITASGVSLYNIDIENTYGTEEEHSQAIALSIEAGDGGTFGGYGINVSGYQDTLLVESGYQFYGNSYIEGAVDFIFGQYGSVWITNSVINCVGTGYITASGRSSDDAYWYVINSSTVEGDGEVYLGRPWADYARVVFQSTALGSNIQSAGWSVWSESEPNIEYVTFAEYGNTGDGASGDRASFATKLDNAVDITTVLGSDYTSWVDSDFLD</sequence>
<keyword evidence="8" id="KW-0732">Signal</keyword>
<feature type="active site" evidence="7">
    <location>
        <position position="181"/>
    </location>
</feature>
<dbReference type="EC" id="3.1.1.11" evidence="3 8"/>
<evidence type="ECO:0000256" key="2">
    <source>
        <dbReference type="ARBA" id="ARBA00008891"/>
    </source>
</evidence>
<evidence type="ECO:0000256" key="5">
    <source>
        <dbReference type="ARBA" id="ARBA00023085"/>
    </source>
</evidence>
<keyword evidence="4 8" id="KW-0378">Hydrolase</keyword>
<dbReference type="InterPro" id="IPR011050">
    <property type="entry name" value="Pectin_lyase_fold/virulence"/>
</dbReference>
<dbReference type="InterPro" id="IPR000070">
    <property type="entry name" value="Pectinesterase_cat"/>
</dbReference>
<comment type="subcellular location">
    <subcellularLocation>
        <location evidence="8">Secreted</location>
    </subcellularLocation>
</comment>
<dbReference type="GO" id="GO:0042545">
    <property type="term" value="P:cell wall modification"/>
    <property type="evidence" value="ECO:0007669"/>
    <property type="project" value="UniProtKB-UniRule"/>
</dbReference>
<comment type="pathway">
    <text evidence="1 8">Glycan metabolism; pectin degradation; 2-dehydro-3-deoxy-D-gluconate from pectin: step 1/5.</text>
</comment>
<evidence type="ECO:0000256" key="4">
    <source>
        <dbReference type="ARBA" id="ARBA00022801"/>
    </source>
</evidence>
<organism evidence="10 11">
    <name type="scientific">Fistulina hepatica ATCC 64428</name>
    <dbReference type="NCBI Taxonomy" id="1128425"/>
    <lineage>
        <taxon>Eukaryota</taxon>
        <taxon>Fungi</taxon>
        <taxon>Dikarya</taxon>
        <taxon>Basidiomycota</taxon>
        <taxon>Agaricomycotina</taxon>
        <taxon>Agaricomycetes</taxon>
        <taxon>Agaricomycetidae</taxon>
        <taxon>Agaricales</taxon>
        <taxon>Fistulinaceae</taxon>
        <taxon>Fistulina</taxon>
    </lineage>
</organism>
<feature type="domain" description="Pectinesterase catalytic" evidence="9">
    <location>
        <begin position="34"/>
        <end position="286"/>
    </location>
</feature>
<name>A0A0D7AEY3_9AGAR</name>
<comment type="function">
    <text evidence="8">Involved in maceration and soft-rotting of plant tissue.</text>
</comment>
<keyword evidence="11" id="KW-1185">Reference proteome</keyword>
<dbReference type="Pfam" id="PF01095">
    <property type="entry name" value="Pectinesterase"/>
    <property type="match status" value="1"/>
</dbReference>
<evidence type="ECO:0000256" key="1">
    <source>
        <dbReference type="ARBA" id="ARBA00005184"/>
    </source>
</evidence>
<dbReference type="GO" id="GO:0045490">
    <property type="term" value="P:pectin catabolic process"/>
    <property type="evidence" value="ECO:0007669"/>
    <property type="project" value="UniProtKB-UniRule"/>
</dbReference>
<dbReference type="Proteomes" id="UP000054144">
    <property type="component" value="Unassembled WGS sequence"/>
</dbReference>
<proteinExistence type="inferred from homology"/>
<dbReference type="GO" id="GO:0030599">
    <property type="term" value="F:pectinesterase activity"/>
    <property type="evidence" value="ECO:0007669"/>
    <property type="project" value="UniProtKB-UniRule"/>
</dbReference>
<dbReference type="PROSITE" id="PS00503">
    <property type="entry name" value="PECTINESTERASE_2"/>
    <property type="match status" value="1"/>
</dbReference>
<feature type="chain" id="PRO_5005115259" description="Pectinesterase" evidence="8">
    <location>
        <begin position="22"/>
        <end position="319"/>
    </location>
</feature>
<dbReference type="SUPFAM" id="SSF51126">
    <property type="entry name" value="Pectin lyase-like"/>
    <property type="match status" value="1"/>
</dbReference>
<evidence type="ECO:0000259" key="9">
    <source>
        <dbReference type="Pfam" id="PF01095"/>
    </source>
</evidence>
<protein>
    <recommendedName>
        <fullName evidence="3 8">Pectinesterase</fullName>
        <ecNumber evidence="3 8">3.1.1.11</ecNumber>
    </recommendedName>
</protein>
<dbReference type="PANTHER" id="PTHR31321:SF127">
    <property type="entry name" value="PECTINESTERASE"/>
    <property type="match status" value="1"/>
</dbReference>
<keyword evidence="8" id="KW-0964">Secreted</keyword>
<dbReference type="OrthoDB" id="2019149at2759"/>
<dbReference type="InterPro" id="IPR012334">
    <property type="entry name" value="Pectin_lyas_fold"/>
</dbReference>
<keyword evidence="8" id="KW-0961">Cell wall biogenesis/degradation</keyword>
<dbReference type="Gene3D" id="2.160.20.10">
    <property type="entry name" value="Single-stranded right-handed beta-helix, Pectin lyase-like"/>
    <property type="match status" value="1"/>
</dbReference>
<keyword evidence="5 8" id="KW-0063">Aspartyl esterase</keyword>
<dbReference type="EMBL" id="KN881721">
    <property type="protein sequence ID" value="KIY49714.1"/>
    <property type="molecule type" value="Genomic_DNA"/>
</dbReference>
<dbReference type="PANTHER" id="PTHR31321">
    <property type="entry name" value="ACYL-COA THIOESTER HYDROLASE YBHC-RELATED"/>
    <property type="match status" value="1"/>
</dbReference>
<feature type="signal peptide" evidence="8">
    <location>
        <begin position="1"/>
        <end position="21"/>
    </location>
</feature>
<comment type="catalytic activity">
    <reaction evidence="6 8">
        <text>[(1-&gt;4)-alpha-D-galacturonosyl methyl ester](n) + n H2O = [(1-&gt;4)-alpha-D-galacturonosyl](n) + n methanol + n H(+)</text>
        <dbReference type="Rhea" id="RHEA:22380"/>
        <dbReference type="Rhea" id="RHEA-COMP:14570"/>
        <dbReference type="Rhea" id="RHEA-COMP:14573"/>
        <dbReference type="ChEBI" id="CHEBI:15377"/>
        <dbReference type="ChEBI" id="CHEBI:15378"/>
        <dbReference type="ChEBI" id="CHEBI:17790"/>
        <dbReference type="ChEBI" id="CHEBI:140522"/>
        <dbReference type="ChEBI" id="CHEBI:140523"/>
        <dbReference type="EC" id="3.1.1.11"/>
    </reaction>
</comment>
<dbReference type="AlphaFoldDB" id="A0A0D7AEY3"/>
<evidence type="ECO:0000256" key="7">
    <source>
        <dbReference type="PROSITE-ProRule" id="PRU10040"/>
    </source>
</evidence>
<dbReference type="InterPro" id="IPR033131">
    <property type="entry name" value="Pectinesterase_Asp_AS"/>
</dbReference>
<evidence type="ECO:0000256" key="6">
    <source>
        <dbReference type="ARBA" id="ARBA00047928"/>
    </source>
</evidence>
<comment type="similarity">
    <text evidence="2">Belongs to the pectinesterase family.</text>
</comment>
<accession>A0A0D7AEY3</accession>
<gene>
    <name evidence="10" type="ORF">FISHEDRAFT_57974</name>
</gene>